<reference evidence="8 9" key="1">
    <citation type="submission" date="2019-07" db="EMBL/GenBank/DDBJ databases">
        <title>Ln-dependent methylotrophs.</title>
        <authorList>
            <person name="Tani A."/>
        </authorList>
    </citation>
    <scope>NUCLEOTIDE SEQUENCE [LARGE SCALE GENOMIC DNA]</scope>
    <source>
        <strain evidence="8 9">SM12</strain>
    </source>
</reference>
<name>A0A549TCT2_9HYPH</name>
<evidence type="ECO:0000256" key="5">
    <source>
        <dbReference type="SAM" id="MobiDB-lite"/>
    </source>
</evidence>
<protein>
    <submittedName>
        <fullName evidence="8">Methyl-accepting chemotaxis protein</fullName>
    </submittedName>
</protein>
<dbReference type="SMART" id="SM00283">
    <property type="entry name" value="MA"/>
    <property type="match status" value="1"/>
</dbReference>
<keyword evidence="9" id="KW-1185">Reference proteome</keyword>
<dbReference type="PROSITE" id="PS50111">
    <property type="entry name" value="CHEMOTAXIS_TRANSDUC_2"/>
    <property type="match status" value="1"/>
</dbReference>
<dbReference type="GO" id="GO:0016020">
    <property type="term" value="C:membrane"/>
    <property type="evidence" value="ECO:0007669"/>
    <property type="project" value="UniProtKB-SubCell"/>
</dbReference>
<evidence type="ECO:0000256" key="3">
    <source>
        <dbReference type="ARBA" id="ARBA00029447"/>
    </source>
</evidence>
<evidence type="ECO:0000256" key="1">
    <source>
        <dbReference type="ARBA" id="ARBA00004370"/>
    </source>
</evidence>
<dbReference type="PANTHER" id="PTHR43531:SF11">
    <property type="entry name" value="METHYL-ACCEPTING CHEMOTAXIS PROTEIN 3"/>
    <property type="match status" value="1"/>
</dbReference>
<dbReference type="CDD" id="cd06225">
    <property type="entry name" value="HAMP"/>
    <property type="match status" value="1"/>
</dbReference>
<dbReference type="InterPro" id="IPR004089">
    <property type="entry name" value="MCPsignal_dom"/>
</dbReference>
<dbReference type="Gene3D" id="1.10.8.500">
    <property type="entry name" value="HAMP domain in histidine kinase"/>
    <property type="match status" value="1"/>
</dbReference>
<comment type="subcellular location">
    <subcellularLocation>
        <location evidence="1">Membrane</location>
    </subcellularLocation>
</comment>
<dbReference type="PANTHER" id="PTHR43531">
    <property type="entry name" value="PROTEIN ICFG"/>
    <property type="match status" value="1"/>
</dbReference>
<evidence type="ECO:0000259" key="6">
    <source>
        <dbReference type="PROSITE" id="PS50111"/>
    </source>
</evidence>
<feature type="domain" description="Methyl-accepting transducer" evidence="6">
    <location>
        <begin position="513"/>
        <end position="742"/>
    </location>
</feature>
<dbReference type="PROSITE" id="PS50885">
    <property type="entry name" value="HAMP"/>
    <property type="match status" value="1"/>
</dbReference>
<comment type="similarity">
    <text evidence="3">Belongs to the methyl-accepting chemotaxis (MCP) protein family.</text>
</comment>
<dbReference type="CDD" id="cd11386">
    <property type="entry name" value="MCP_signal"/>
    <property type="match status" value="1"/>
</dbReference>
<dbReference type="CDD" id="cd12913">
    <property type="entry name" value="PDC1_MCP_like"/>
    <property type="match status" value="1"/>
</dbReference>
<feature type="region of interest" description="Disordered" evidence="5">
    <location>
        <begin position="776"/>
        <end position="805"/>
    </location>
</feature>
<dbReference type="InterPro" id="IPR051310">
    <property type="entry name" value="MCP_chemotaxis"/>
</dbReference>
<feature type="domain" description="HAMP" evidence="7">
    <location>
        <begin position="375"/>
        <end position="428"/>
    </location>
</feature>
<dbReference type="Pfam" id="PF00015">
    <property type="entry name" value="MCPsignal"/>
    <property type="match status" value="1"/>
</dbReference>
<accession>A0A549TCT2</accession>
<dbReference type="FunFam" id="1.10.287.950:FF:000001">
    <property type="entry name" value="Methyl-accepting chemotaxis sensory transducer"/>
    <property type="match status" value="1"/>
</dbReference>
<evidence type="ECO:0000256" key="4">
    <source>
        <dbReference type="PROSITE-ProRule" id="PRU00284"/>
    </source>
</evidence>
<dbReference type="RefSeq" id="WP_143124709.1">
    <property type="nucleotide sequence ID" value="NZ_VJMG01000018.1"/>
</dbReference>
<dbReference type="EMBL" id="VJMG01000018">
    <property type="protein sequence ID" value="TRL39673.1"/>
    <property type="molecule type" value="Genomic_DNA"/>
</dbReference>
<dbReference type="SMART" id="SM00304">
    <property type="entry name" value="HAMP"/>
    <property type="match status" value="2"/>
</dbReference>
<dbReference type="InterPro" id="IPR003660">
    <property type="entry name" value="HAMP_dom"/>
</dbReference>
<dbReference type="GO" id="GO:0006935">
    <property type="term" value="P:chemotaxis"/>
    <property type="evidence" value="ECO:0007669"/>
    <property type="project" value="UniProtKB-KW"/>
</dbReference>
<keyword evidence="2" id="KW-0145">Chemotaxis</keyword>
<evidence type="ECO:0000256" key="2">
    <source>
        <dbReference type="ARBA" id="ARBA00022500"/>
    </source>
</evidence>
<dbReference type="SUPFAM" id="SSF58104">
    <property type="entry name" value="Methyl-accepting chemotaxis protein (MCP) signaling domain"/>
    <property type="match status" value="1"/>
</dbReference>
<dbReference type="Gene3D" id="1.10.287.950">
    <property type="entry name" value="Methyl-accepting chemotaxis protein"/>
    <property type="match status" value="1"/>
</dbReference>
<dbReference type="SUPFAM" id="SSF158472">
    <property type="entry name" value="HAMP domain-like"/>
    <property type="match status" value="1"/>
</dbReference>
<evidence type="ECO:0000313" key="9">
    <source>
        <dbReference type="Proteomes" id="UP000316801"/>
    </source>
</evidence>
<dbReference type="Proteomes" id="UP000316801">
    <property type="component" value="Unassembled WGS sequence"/>
</dbReference>
<organism evidence="8 9">
    <name type="scientific">Rhizobium straminoryzae</name>
    <dbReference type="NCBI Taxonomy" id="1387186"/>
    <lineage>
        <taxon>Bacteria</taxon>
        <taxon>Pseudomonadati</taxon>
        <taxon>Pseudomonadota</taxon>
        <taxon>Alphaproteobacteria</taxon>
        <taxon>Hyphomicrobiales</taxon>
        <taxon>Rhizobiaceae</taxon>
        <taxon>Rhizobium/Agrobacterium group</taxon>
        <taxon>Rhizobium</taxon>
    </lineage>
</organism>
<keyword evidence="4" id="KW-0807">Transducer</keyword>
<dbReference type="Pfam" id="PF00672">
    <property type="entry name" value="HAMP"/>
    <property type="match status" value="1"/>
</dbReference>
<evidence type="ECO:0000259" key="7">
    <source>
        <dbReference type="PROSITE" id="PS50885"/>
    </source>
</evidence>
<comment type="caution">
    <text evidence="8">The sequence shown here is derived from an EMBL/GenBank/DDBJ whole genome shotgun (WGS) entry which is preliminary data.</text>
</comment>
<dbReference type="GO" id="GO:0007165">
    <property type="term" value="P:signal transduction"/>
    <property type="evidence" value="ECO:0007669"/>
    <property type="project" value="UniProtKB-KW"/>
</dbReference>
<dbReference type="Gene3D" id="3.30.450.20">
    <property type="entry name" value="PAS domain"/>
    <property type="match status" value="2"/>
</dbReference>
<proteinExistence type="inferred from homology"/>
<evidence type="ECO:0000313" key="8">
    <source>
        <dbReference type="EMBL" id="TRL39673.1"/>
    </source>
</evidence>
<dbReference type="AlphaFoldDB" id="A0A549TCT2"/>
<sequence>MQFRSIKMKIAVLSGLSVLSAVGGLLGYGILATSNSQRFVSQNMSELTRSMTTKSLKSIASTQAGSIQGTLNEAFDAARNIGRSFEAMAGSGAIPATERRKQFNAVLLKVLQDNPQFNGTYSAWEPNALDGDDEAYRNNKKTGSDATGRFLPYWTRGANGGIEIQPLVEYDSRELHPNGVMKGGWYIGPQTGQGESILDPLPYIVQGKSVYLATMSVPLTINGKFAGVAGADFDLSFVQKLAETVKGGLFGGKASVSIISHKGLVVASSEKPDLVGASMEKLNPALGELLPKIQSGNEEAIEDGKTFRVLSPIKLGRTKTPWAVLIEVPAEIALAQATALDQALIARNTSDAWTQTGVGLGVLIAGVLAMWLVSRSISQPIATMTGTMQKLAEGDLGVDVPGTERVDEIGQMATAVQIFKENGLRARTLEEETERNRHLGEEERNRVAALDRKRADDMQHATTSLAQGLKCISSGDLTFSFHEPFAADFEGLRSDFNAAVLQLRNAMNSVATTTSAIDSGSRELSQGANDLSKRTEQQAAALEETAAALDEITANVSNSTRRTEEARSVAQRATRAATESAEVVSQAELAMSKIEDSSQQISNIIGVIDEIAFQTNLLALNAGVEAARAGDAGKGFAVVAQEVRELAQRAATAAREIKGLIQNSSTEVENGVDLVRNAGSALKTIGDFILEINGHMEAIATSSREQSTGLMEVNQAVNAMDQTTQQNAAMVEESTAASTALAAEAARLRGLVEQFRIAETRHDAQALREVARDMANAPGAAQGRSPRRLAATGTGGARTQEWGEF</sequence>
<gene>
    <name evidence="8" type="ORF">FNA46_08175</name>
</gene>